<proteinExistence type="predicted"/>
<dbReference type="Proteomes" id="UP001156215">
    <property type="component" value="Chromosome"/>
</dbReference>
<dbReference type="Pfam" id="PF14268">
    <property type="entry name" value="YoaP"/>
    <property type="match status" value="1"/>
</dbReference>
<name>A0A9E9P4M7_9BURK</name>
<sequence>MIKQYCETNDVPADFIEVDTLQKAKALPCVFNNWAVFYDGRFRTVNLLDVAYLKRMLKK</sequence>
<dbReference type="KEGG" id="ovb:NB640_01000"/>
<feature type="domain" description="YoaP-like" evidence="1">
    <location>
        <begin position="12"/>
        <end position="54"/>
    </location>
</feature>
<dbReference type="EMBL" id="CP098242">
    <property type="protein sequence ID" value="WAW10276.1"/>
    <property type="molecule type" value="Genomic_DNA"/>
</dbReference>
<evidence type="ECO:0000313" key="2">
    <source>
        <dbReference type="EMBL" id="WAW10276.1"/>
    </source>
</evidence>
<gene>
    <name evidence="2" type="ORF">NB640_01000</name>
</gene>
<protein>
    <submittedName>
        <fullName evidence="2">YoaP domain-containing protein</fullName>
    </submittedName>
</protein>
<reference evidence="2" key="1">
    <citation type="journal article" date="2022" name="Front. Microbiol.">
        <title>New perspectives on an old grouping: The genomic and phenotypic variability of Oxalobacter formigenes and the implications for calcium oxalate stone prevention.</title>
        <authorList>
            <person name="Chmiel J.A."/>
            <person name="Carr C."/>
            <person name="Stuivenberg G.A."/>
            <person name="Venema R."/>
            <person name="Chanyi R.M."/>
            <person name="Al K.F."/>
            <person name="Giguere D."/>
            <person name="Say H."/>
            <person name="Akouris P.P."/>
            <person name="Dominguez Romero S.A."/>
            <person name="Kwong A."/>
            <person name="Tai V."/>
            <person name="Koval S.F."/>
            <person name="Razvi H."/>
            <person name="Bjazevic J."/>
            <person name="Burton J.P."/>
        </authorList>
    </citation>
    <scope>NUCLEOTIDE SEQUENCE</scope>
    <source>
        <strain evidence="2">WoOx3</strain>
    </source>
</reference>
<organism evidence="2 3">
    <name type="scientific">Oxalobacter vibrioformis</name>
    <dbReference type="NCBI Taxonomy" id="933080"/>
    <lineage>
        <taxon>Bacteria</taxon>
        <taxon>Pseudomonadati</taxon>
        <taxon>Pseudomonadota</taxon>
        <taxon>Betaproteobacteria</taxon>
        <taxon>Burkholderiales</taxon>
        <taxon>Oxalobacteraceae</taxon>
        <taxon>Oxalobacter</taxon>
    </lineage>
</organism>
<keyword evidence="3" id="KW-1185">Reference proteome</keyword>
<dbReference type="InterPro" id="IPR025685">
    <property type="entry name" value="YoaP-like_dom"/>
</dbReference>
<evidence type="ECO:0000259" key="1">
    <source>
        <dbReference type="Pfam" id="PF14268"/>
    </source>
</evidence>
<dbReference type="RefSeq" id="WP_269309284.1">
    <property type="nucleotide sequence ID" value="NZ_CP098242.1"/>
</dbReference>
<evidence type="ECO:0000313" key="3">
    <source>
        <dbReference type="Proteomes" id="UP001156215"/>
    </source>
</evidence>
<dbReference type="AlphaFoldDB" id="A0A9E9P4M7"/>
<accession>A0A9E9P4M7</accession>